<evidence type="ECO:0000313" key="2">
    <source>
        <dbReference type="Proteomes" id="UP000034392"/>
    </source>
</evidence>
<dbReference type="KEGG" id="aay:WYH_00900"/>
<keyword evidence="2" id="KW-1185">Reference proteome</keyword>
<evidence type="ECO:0000313" key="1">
    <source>
        <dbReference type="EMBL" id="AKH41948.1"/>
    </source>
</evidence>
<dbReference type="SUPFAM" id="SSF56601">
    <property type="entry name" value="beta-lactamase/transpeptidase-like"/>
    <property type="match status" value="1"/>
</dbReference>
<dbReference type="Gene3D" id="3.40.710.10">
    <property type="entry name" value="DD-peptidase/beta-lactamase superfamily"/>
    <property type="match status" value="1"/>
</dbReference>
<dbReference type="InterPro" id="IPR050789">
    <property type="entry name" value="Diverse_Enzym_Activities"/>
</dbReference>
<gene>
    <name evidence="1" type="primary">nylB_1</name>
    <name evidence="1" type="ORF">WYH_00900</name>
</gene>
<proteinExistence type="predicted"/>
<dbReference type="PATRIC" id="fig|1267766.3.peg.905"/>
<reference evidence="1" key="1">
    <citation type="submission" date="2015-05" db="EMBL/GenBank/DDBJ databases">
        <title>The complete genome of Altererythrobacter atlanticus strain 26DY36.</title>
        <authorList>
            <person name="Wu Y.-H."/>
            <person name="Cheng H."/>
            <person name="Wu X.-W."/>
        </authorList>
    </citation>
    <scope>NUCLEOTIDE SEQUENCE [LARGE SCALE GENOMIC DNA]</scope>
    <source>
        <strain evidence="1">26DY36</strain>
    </source>
</reference>
<dbReference type="STRING" id="1267766.WYH_00900"/>
<dbReference type="PANTHER" id="PTHR43283:SF14">
    <property type="entry name" value="BLL8153 PROTEIN"/>
    <property type="match status" value="1"/>
</dbReference>
<organism evidence="1 2">
    <name type="scientific">Croceibacterium atlanticum</name>
    <dbReference type="NCBI Taxonomy" id="1267766"/>
    <lineage>
        <taxon>Bacteria</taxon>
        <taxon>Pseudomonadati</taxon>
        <taxon>Pseudomonadota</taxon>
        <taxon>Alphaproteobacteria</taxon>
        <taxon>Sphingomonadales</taxon>
        <taxon>Erythrobacteraceae</taxon>
        <taxon>Croceibacterium</taxon>
    </lineage>
</organism>
<dbReference type="Proteomes" id="UP000034392">
    <property type="component" value="Chromosome"/>
</dbReference>
<dbReference type="InterPro" id="IPR001466">
    <property type="entry name" value="Beta-lactam-related"/>
</dbReference>
<dbReference type="Pfam" id="PF00144">
    <property type="entry name" value="Beta-lactamase"/>
    <property type="match status" value="1"/>
</dbReference>
<dbReference type="PANTHER" id="PTHR43283">
    <property type="entry name" value="BETA-LACTAMASE-RELATED"/>
    <property type="match status" value="1"/>
</dbReference>
<dbReference type="AlphaFoldDB" id="A0A0F7KN38"/>
<keyword evidence="1" id="KW-0378">Hydrolase</keyword>
<dbReference type="RefSeq" id="WP_046902870.1">
    <property type="nucleotide sequence ID" value="NZ_CP011452.2"/>
</dbReference>
<dbReference type="EC" id="3.5.1.46" evidence="1"/>
<dbReference type="GO" id="GO:0019875">
    <property type="term" value="F:6-aminohexanoate-dimer hydrolase activity"/>
    <property type="evidence" value="ECO:0007669"/>
    <property type="project" value="UniProtKB-EC"/>
</dbReference>
<dbReference type="InterPro" id="IPR012338">
    <property type="entry name" value="Beta-lactam/transpept-like"/>
</dbReference>
<protein>
    <submittedName>
        <fullName evidence="1">6-aminohexanoate-dimer hydrolase</fullName>
        <ecNumber evidence="1">3.5.1.46</ecNumber>
    </submittedName>
</protein>
<dbReference type="EMBL" id="CP011452">
    <property type="protein sequence ID" value="AKH41948.1"/>
    <property type="molecule type" value="Genomic_DNA"/>
</dbReference>
<sequence>MKTTRFLRSVLGSAAVLAAAMAPASALAQVSLPPPLQADAPSDVPNAVQILRWSMLDENINSLTFRSMDELFTTRSVPRAGQTWQLERDDHPLDFTYEFAGKTYTPEEFLDRTYTNAMLVMKNGRIVYENYRNNSDERTRFMGWSMTKSFTSILVGIALGEGRIKSLDDPIEAYLPELKGGGYEGVTIRQIMQMRSGVDYEERYDFENPGIAASNHISALVKNATRFVEPARTIRRIHEPGEVFQYKTLDTAVLGLLVERVSGGSTIAAYMTKNLWEPLGAERDGFFIMDGQPGEGREFNGAGFNATLRDFARFGLMMMNGGRGNGRQIVDPEWVASSTRPTEPVPAGQMGYSMQWWNFDNGAYTALGLQGQYIYVDAATETVVVKLSYFPPAEMQASAETEAFLKAVSGWNPE</sequence>
<name>A0A0F7KN38_9SPHN</name>
<accession>A0A0F7KN38</accession>